<accession>A0A7C1P7M4</accession>
<evidence type="ECO:0000313" key="4">
    <source>
        <dbReference type="EMBL" id="HEB44189.1"/>
    </source>
</evidence>
<dbReference type="CDD" id="cd04301">
    <property type="entry name" value="NAT_SF"/>
    <property type="match status" value="1"/>
</dbReference>
<proteinExistence type="predicted"/>
<evidence type="ECO:0000259" key="3">
    <source>
        <dbReference type="PROSITE" id="PS51186"/>
    </source>
</evidence>
<dbReference type="InterPro" id="IPR016181">
    <property type="entry name" value="Acyl_CoA_acyltransferase"/>
</dbReference>
<protein>
    <submittedName>
        <fullName evidence="4">GNAT family N-acetyltransferase</fullName>
    </submittedName>
</protein>
<dbReference type="SUPFAM" id="SSF55729">
    <property type="entry name" value="Acyl-CoA N-acyltransferases (Nat)"/>
    <property type="match status" value="1"/>
</dbReference>
<dbReference type="PANTHER" id="PTHR43800">
    <property type="entry name" value="PEPTIDYL-LYSINE N-ACETYLTRANSFERASE YJAB"/>
    <property type="match status" value="1"/>
</dbReference>
<comment type="caution">
    <text evidence="4">The sequence shown here is derived from an EMBL/GenBank/DDBJ whole genome shotgun (WGS) entry which is preliminary data.</text>
</comment>
<keyword evidence="2" id="KW-0012">Acyltransferase</keyword>
<keyword evidence="1 4" id="KW-0808">Transferase</keyword>
<reference evidence="4" key="1">
    <citation type="journal article" date="2020" name="mSystems">
        <title>Genome- and Community-Level Interaction Insights into Carbon Utilization and Element Cycling Functions of Hydrothermarchaeota in Hydrothermal Sediment.</title>
        <authorList>
            <person name="Zhou Z."/>
            <person name="Liu Y."/>
            <person name="Xu W."/>
            <person name="Pan J."/>
            <person name="Luo Z.H."/>
            <person name="Li M."/>
        </authorList>
    </citation>
    <scope>NUCLEOTIDE SEQUENCE [LARGE SCALE GENOMIC DNA]</scope>
    <source>
        <strain evidence="4">SpSt-243</strain>
    </source>
</reference>
<evidence type="ECO:0000256" key="2">
    <source>
        <dbReference type="ARBA" id="ARBA00023315"/>
    </source>
</evidence>
<dbReference type="EMBL" id="DSKI01000567">
    <property type="protein sequence ID" value="HEB44189.1"/>
    <property type="molecule type" value="Genomic_DNA"/>
</dbReference>
<dbReference type="GO" id="GO:0016747">
    <property type="term" value="F:acyltransferase activity, transferring groups other than amino-acyl groups"/>
    <property type="evidence" value="ECO:0007669"/>
    <property type="project" value="InterPro"/>
</dbReference>
<organism evidence="4">
    <name type="scientific">Agrobacterium albertimagni</name>
    <dbReference type="NCBI Taxonomy" id="147266"/>
    <lineage>
        <taxon>Bacteria</taxon>
        <taxon>Pseudomonadati</taxon>
        <taxon>Pseudomonadota</taxon>
        <taxon>Alphaproteobacteria</taxon>
        <taxon>Hyphomicrobiales</taxon>
        <taxon>Rhizobiaceae</taxon>
        <taxon>Rhizobium/Agrobacterium group</taxon>
        <taxon>Agrobacterium</taxon>
    </lineage>
</organism>
<dbReference type="Pfam" id="PF00583">
    <property type="entry name" value="Acetyltransf_1"/>
    <property type="match status" value="1"/>
</dbReference>
<name>A0A7C1P7M4_9HYPH</name>
<dbReference type="Gene3D" id="3.40.630.30">
    <property type="match status" value="1"/>
</dbReference>
<dbReference type="PANTHER" id="PTHR43800:SF1">
    <property type="entry name" value="PEPTIDYL-LYSINE N-ACETYLTRANSFERASE YJAB"/>
    <property type="match status" value="1"/>
</dbReference>
<dbReference type="AlphaFoldDB" id="A0A7C1P7M4"/>
<feature type="domain" description="N-acetyltransferase" evidence="3">
    <location>
        <begin position="44"/>
        <end position="194"/>
    </location>
</feature>
<dbReference type="InterPro" id="IPR000182">
    <property type="entry name" value="GNAT_dom"/>
</dbReference>
<dbReference type="PROSITE" id="PS51186">
    <property type="entry name" value="GNAT"/>
    <property type="match status" value="1"/>
</dbReference>
<gene>
    <name evidence="4" type="ORF">ENP70_10955</name>
</gene>
<evidence type="ECO:0000256" key="1">
    <source>
        <dbReference type="ARBA" id="ARBA00022679"/>
    </source>
</evidence>
<sequence>MDTDQKLLPAGYHDVAPNMLATIVTCLEMTTRPAPRPNPPTDGLTVERWNAPALEDYRALYRRVGEDWLWVSRAVMEGDELAAIIEDPAVEIFSLMRNGERLGLLELDFRQAGECELAFFGLDQSLIGSGAGRILMNVAIDKAWDKPISRFWVHTCHLDHPAALAFYQRSGFRPYKRMVEIFEDPRQTGKLRADAAPHFPVLQAE</sequence>